<dbReference type="Pfam" id="PF12833">
    <property type="entry name" value="HTH_18"/>
    <property type="match status" value="1"/>
</dbReference>
<dbReference type="Gene3D" id="2.60.120.10">
    <property type="entry name" value="Jelly Rolls"/>
    <property type="match status" value="1"/>
</dbReference>
<dbReference type="PANTHER" id="PTHR43280">
    <property type="entry name" value="ARAC-FAMILY TRANSCRIPTIONAL REGULATOR"/>
    <property type="match status" value="1"/>
</dbReference>
<evidence type="ECO:0000259" key="4">
    <source>
        <dbReference type="PROSITE" id="PS01124"/>
    </source>
</evidence>
<evidence type="ECO:0000313" key="5">
    <source>
        <dbReference type="EMBL" id="QGQ94561.1"/>
    </source>
</evidence>
<dbReference type="InterPro" id="IPR018060">
    <property type="entry name" value="HTH_AraC"/>
</dbReference>
<keyword evidence="6" id="KW-1185">Reference proteome</keyword>
<evidence type="ECO:0000313" key="6">
    <source>
        <dbReference type="Proteomes" id="UP000426246"/>
    </source>
</evidence>
<evidence type="ECO:0000256" key="2">
    <source>
        <dbReference type="ARBA" id="ARBA00023125"/>
    </source>
</evidence>
<dbReference type="SMART" id="SM00342">
    <property type="entry name" value="HTH_ARAC"/>
    <property type="match status" value="1"/>
</dbReference>
<dbReference type="SUPFAM" id="SSF51215">
    <property type="entry name" value="Regulatory protein AraC"/>
    <property type="match status" value="1"/>
</dbReference>
<proteinExistence type="predicted"/>
<dbReference type="Pfam" id="PF02311">
    <property type="entry name" value="AraC_binding"/>
    <property type="match status" value="1"/>
</dbReference>
<sequence>MNCTNNSHGRRCCMENVFRLPRLYSAIQIIGIKYTLVEAKWSYPSHRHPYFDFLYCVQGEMQQWANGRPYTLKAGEAMIVKPGVYHHTAPQSESAEYFNFHFDIEMREIHTIFQMDAEPVLMYALEDHESIQKWVEDFIIDFGQDLKEMDPANVSANLFNHLQASVRILQMNARIMELVGHLANRVLAAHRSNVIEDTKISPAQIMIAREVAYLLETQATEGVQIQELADRLNLNRSYITFCFKQVYGLSPRAYLTNLRIREAKRALQETEESVEQIAERLSFSSSGHLIRAFRTAMGITPQQFRKHSL</sequence>
<dbReference type="PROSITE" id="PS01124">
    <property type="entry name" value="HTH_ARAC_FAMILY_2"/>
    <property type="match status" value="1"/>
</dbReference>
<keyword evidence="1" id="KW-0805">Transcription regulation</keyword>
<dbReference type="InterPro" id="IPR009057">
    <property type="entry name" value="Homeodomain-like_sf"/>
</dbReference>
<dbReference type="InterPro" id="IPR037923">
    <property type="entry name" value="HTH-like"/>
</dbReference>
<dbReference type="GO" id="GO:0043565">
    <property type="term" value="F:sequence-specific DNA binding"/>
    <property type="evidence" value="ECO:0007669"/>
    <property type="project" value="InterPro"/>
</dbReference>
<feature type="domain" description="HTH araC/xylS-type" evidence="4">
    <location>
        <begin position="209"/>
        <end position="307"/>
    </location>
</feature>
<keyword evidence="3" id="KW-0804">Transcription</keyword>
<evidence type="ECO:0000256" key="1">
    <source>
        <dbReference type="ARBA" id="ARBA00023015"/>
    </source>
</evidence>
<protein>
    <submittedName>
        <fullName evidence="5">AraC family transcriptional regulator</fullName>
    </submittedName>
</protein>
<organism evidence="5 6">
    <name type="scientific">Paenibacillus psychroresistens</name>
    <dbReference type="NCBI Taxonomy" id="1778678"/>
    <lineage>
        <taxon>Bacteria</taxon>
        <taxon>Bacillati</taxon>
        <taxon>Bacillota</taxon>
        <taxon>Bacilli</taxon>
        <taxon>Bacillales</taxon>
        <taxon>Paenibacillaceae</taxon>
        <taxon>Paenibacillus</taxon>
    </lineage>
</organism>
<keyword evidence="2" id="KW-0238">DNA-binding</keyword>
<dbReference type="Proteomes" id="UP000426246">
    <property type="component" value="Chromosome"/>
</dbReference>
<dbReference type="SUPFAM" id="SSF46689">
    <property type="entry name" value="Homeodomain-like"/>
    <property type="match status" value="2"/>
</dbReference>
<dbReference type="KEGG" id="ppsc:EHS13_06515"/>
<name>A0A6B8RDP7_9BACL</name>
<dbReference type="InterPro" id="IPR003313">
    <property type="entry name" value="AraC-bd"/>
</dbReference>
<evidence type="ECO:0000256" key="3">
    <source>
        <dbReference type="ARBA" id="ARBA00023163"/>
    </source>
</evidence>
<dbReference type="AlphaFoldDB" id="A0A6B8RDP7"/>
<dbReference type="InterPro" id="IPR014710">
    <property type="entry name" value="RmlC-like_jellyroll"/>
</dbReference>
<accession>A0A6B8RDP7</accession>
<dbReference type="GO" id="GO:0003700">
    <property type="term" value="F:DNA-binding transcription factor activity"/>
    <property type="evidence" value="ECO:0007669"/>
    <property type="project" value="InterPro"/>
</dbReference>
<reference evidence="6" key="1">
    <citation type="submission" date="2018-11" db="EMBL/GenBank/DDBJ databases">
        <title>Complete genome sequence of Paenibacillus sp. ML311-T8.</title>
        <authorList>
            <person name="Nam Y.-D."/>
            <person name="Kang J."/>
            <person name="Chung W.-H."/>
            <person name="Park Y.S."/>
        </authorList>
    </citation>
    <scope>NUCLEOTIDE SEQUENCE [LARGE SCALE GENOMIC DNA]</scope>
    <source>
        <strain evidence="6">ML311-T8</strain>
    </source>
</reference>
<dbReference type="Gene3D" id="1.10.10.60">
    <property type="entry name" value="Homeodomain-like"/>
    <property type="match status" value="2"/>
</dbReference>
<dbReference type="EMBL" id="CP034235">
    <property type="protein sequence ID" value="QGQ94561.1"/>
    <property type="molecule type" value="Genomic_DNA"/>
</dbReference>
<dbReference type="PANTHER" id="PTHR43280:SF2">
    <property type="entry name" value="HTH-TYPE TRANSCRIPTIONAL REGULATOR EXSA"/>
    <property type="match status" value="1"/>
</dbReference>
<gene>
    <name evidence="5" type="ORF">EHS13_06515</name>
</gene>